<reference evidence="1 2" key="1">
    <citation type="submission" date="2016-01" db="EMBL/GenBank/DDBJ databases">
        <title>Draft Genome Sequences of Seven Thermophilic Sporeformers Isolated from Foods.</title>
        <authorList>
            <person name="Berendsen E.M."/>
            <person name="Wells-Bennik M.H."/>
            <person name="Krawcyk A.O."/>
            <person name="De Jong A."/>
            <person name="Holsappel S."/>
            <person name="Eijlander R.T."/>
            <person name="Kuipers O.P."/>
        </authorList>
    </citation>
    <scope>NUCLEOTIDE SEQUENCE [LARGE SCALE GENOMIC DNA]</scope>
    <source>
        <strain evidence="1 2">B4114</strain>
    </source>
</reference>
<name>A0A150NFB2_GEOSE</name>
<dbReference type="EMBL" id="LQYY01000006">
    <property type="protein sequence ID" value="KYD35262.1"/>
    <property type="molecule type" value="Genomic_DNA"/>
</dbReference>
<evidence type="ECO:0000313" key="2">
    <source>
        <dbReference type="Proteomes" id="UP000075517"/>
    </source>
</evidence>
<dbReference type="AlphaFoldDB" id="A0A150NFB2"/>
<organism evidence="1 2">
    <name type="scientific">Geobacillus stearothermophilus</name>
    <name type="common">Bacillus stearothermophilus</name>
    <dbReference type="NCBI Taxonomy" id="1422"/>
    <lineage>
        <taxon>Bacteria</taxon>
        <taxon>Bacillati</taxon>
        <taxon>Bacillota</taxon>
        <taxon>Bacilli</taxon>
        <taxon>Bacillales</taxon>
        <taxon>Anoxybacillaceae</taxon>
        <taxon>Geobacillus</taxon>
    </lineage>
</organism>
<gene>
    <name evidence="1" type="ORF">B4114_2495</name>
</gene>
<proteinExistence type="predicted"/>
<dbReference type="PATRIC" id="fig|1422.17.peg.155"/>
<comment type="caution">
    <text evidence="1">The sequence shown here is derived from an EMBL/GenBank/DDBJ whole genome shotgun (WGS) entry which is preliminary data.</text>
</comment>
<protein>
    <submittedName>
        <fullName evidence="1">Uncharacterized protein</fullName>
    </submittedName>
</protein>
<sequence>MLNSAILRILEFWYFQDRDKGEKAIGLNEKRPSALLLFHQSCR</sequence>
<evidence type="ECO:0000313" key="1">
    <source>
        <dbReference type="EMBL" id="KYD35262.1"/>
    </source>
</evidence>
<dbReference type="Proteomes" id="UP000075517">
    <property type="component" value="Unassembled WGS sequence"/>
</dbReference>
<accession>A0A150NFB2</accession>